<evidence type="ECO:0000313" key="2">
    <source>
        <dbReference type="EMBL" id="AIY64215.1"/>
    </source>
</evidence>
<dbReference type="OrthoDB" id="6269716at2"/>
<dbReference type="AlphaFoldDB" id="A0A0A7EC29"/>
<keyword evidence="3" id="KW-1185">Reference proteome</keyword>
<dbReference type="EMBL" id="CP009888">
    <property type="protein sequence ID" value="AIY64215.1"/>
    <property type="molecule type" value="Genomic_DNA"/>
</dbReference>
<dbReference type="RefSeq" id="WP_038638536.1">
    <property type="nucleotide sequence ID" value="NZ_CP009888.1"/>
</dbReference>
<organism evidence="2 3">
    <name type="scientific">Pseudoalteromonas piratica</name>
    <dbReference type="NCBI Taxonomy" id="1348114"/>
    <lineage>
        <taxon>Bacteria</taxon>
        <taxon>Pseudomonadati</taxon>
        <taxon>Pseudomonadota</taxon>
        <taxon>Gammaproteobacteria</taxon>
        <taxon>Alteromonadales</taxon>
        <taxon>Pseudoalteromonadaceae</taxon>
        <taxon>Pseudoalteromonas</taxon>
    </lineage>
</organism>
<feature type="region of interest" description="Disordered" evidence="1">
    <location>
        <begin position="1"/>
        <end position="30"/>
    </location>
</feature>
<dbReference type="HOGENOM" id="CLU_2957285_0_0_6"/>
<feature type="compositionally biased region" description="Basic and acidic residues" evidence="1">
    <location>
        <begin position="17"/>
        <end position="30"/>
    </location>
</feature>
<dbReference type="KEGG" id="pseo:OM33_02895"/>
<proteinExistence type="predicted"/>
<gene>
    <name evidence="2" type="ORF">OM33_02895</name>
</gene>
<sequence>MKDNYQDINNQEPLNSDLEHSEDSQHKREVKKRLEDILEQKRLLKSIGMDETHNYWDEL</sequence>
<dbReference type="InterPro" id="IPR058059">
    <property type="entry name" value="PA3496-like"/>
</dbReference>
<dbReference type="NCBIfam" id="NF046101">
    <property type="entry name" value="PA3496_fam"/>
    <property type="match status" value="1"/>
</dbReference>
<reference evidence="2 3" key="1">
    <citation type="submission" date="2014-11" db="EMBL/GenBank/DDBJ databases">
        <title>Complete Genome Sequence of Pseudoalteromonas sp. Strain OCN003 Isolated from Kaneohe Bay, Oahu, Hawaii.</title>
        <authorList>
            <person name="Beurmann S."/>
            <person name="Videau P."/>
            <person name="Ushijima B."/>
            <person name="Smith A.M."/>
            <person name="Aeby G.S."/>
            <person name="Callahan S.M."/>
            <person name="Belcaid M."/>
        </authorList>
    </citation>
    <scope>NUCLEOTIDE SEQUENCE [LARGE SCALE GENOMIC DNA]</scope>
    <source>
        <strain evidence="2 3">OCN003</strain>
    </source>
</reference>
<name>A0A0A7EC29_9GAMM</name>
<evidence type="ECO:0000256" key="1">
    <source>
        <dbReference type="SAM" id="MobiDB-lite"/>
    </source>
</evidence>
<accession>A0A0A7EC29</accession>
<feature type="compositionally biased region" description="Polar residues" evidence="1">
    <location>
        <begin position="1"/>
        <end position="14"/>
    </location>
</feature>
<dbReference type="Proteomes" id="UP000030341">
    <property type="component" value="Chromosome 1"/>
</dbReference>
<protein>
    <submittedName>
        <fullName evidence="2">Uncharacterized protein</fullName>
    </submittedName>
</protein>
<evidence type="ECO:0000313" key="3">
    <source>
        <dbReference type="Proteomes" id="UP000030341"/>
    </source>
</evidence>